<organism evidence="2 3">
    <name type="scientific">Tanacetum coccineum</name>
    <dbReference type="NCBI Taxonomy" id="301880"/>
    <lineage>
        <taxon>Eukaryota</taxon>
        <taxon>Viridiplantae</taxon>
        <taxon>Streptophyta</taxon>
        <taxon>Embryophyta</taxon>
        <taxon>Tracheophyta</taxon>
        <taxon>Spermatophyta</taxon>
        <taxon>Magnoliopsida</taxon>
        <taxon>eudicotyledons</taxon>
        <taxon>Gunneridae</taxon>
        <taxon>Pentapetalae</taxon>
        <taxon>asterids</taxon>
        <taxon>campanulids</taxon>
        <taxon>Asterales</taxon>
        <taxon>Asteraceae</taxon>
        <taxon>Asteroideae</taxon>
        <taxon>Anthemideae</taxon>
        <taxon>Anthemidinae</taxon>
        <taxon>Tanacetum</taxon>
    </lineage>
</organism>
<keyword evidence="3" id="KW-1185">Reference proteome</keyword>
<dbReference type="EMBL" id="BQNB010017591">
    <property type="protein sequence ID" value="GJT64955.1"/>
    <property type="molecule type" value="Genomic_DNA"/>
</dbReference>
<accession>A0ABQ5FNL6</accession>
<sequence>MVKDKREQSRSLALKAKKESCDEDNSTSASEDEEYAMASLQRNRDDKNDKSEENALDVEIQIISSENVQSRQETIIKELSLEERGVIAVKMRKKRIKTKLVV</sequence>
<reference evidence="2" key="1">
    <citation type="journal article" date="2022" name="Int. J. Mol. Sci.">
        <title>Draft Genome of Tanacetum Coccineum: Genomic Comparison of Closely Related Tanacetum-Family Plants.</title>
        <authorList>
            <person name="Yamashiro T."/>
            <person name="Shiraishi A."/>
            <person name="Nakayama K."/>
            <person name="Satake H."/>
        </authorList>
    </citation>
    <scope>NUCLEOTIDE SEQUENCE</scope>
</reference>
<proteinExistence type="predicted"/>
<feature type="region of interest" description="Disordered" evidence="1">
    <location>
        <begin position="1"/>
        <end position="53"/>
    </location>
</feature>
<evidence type="ECO:0000313" key="2">
    <source>
        <dbReference type="EMBL" id="GJT64955.1"/>
    </source>
</evidence>
<feature type="compositionally biased region" description="Basic and acidic residues" evidence="1">
    <location>
        <begin position="42"/>
        <end position="53"/>
    </location>
</feature>
<feature type="compositionally biased region" description="Acidic residues" evidence="1">
    <location>
        <begin position="21"/>
        <end position="35"/>
    </location>
</feature>
<comment type="caution">
    <text evidence="2">The sequence shown here is derived from an EMBL/GenBank/DDBJ whole genome shotgun (WGS) entry which is preliminary data.</text>
</comment>
<protein>
    <submittedName>
        <fullName evidence="2">Uncharacterized protein</fullName>
    </submittedName>
</protein>
<name>A0ABQ5FNL6_9ASTR</name>
<gene>
    <name evidence="2" type="ORF">Tco_1016435</name>
</gene>
<reference evidence="2" key="2">
    <citation type="submission" date="2022-01" db="EMBL/GenBank/DDBJ databases">
        <authorList>
            <person name="Yamashiro T."/>
            <person name="Shiraishi A."/>
            <person name="Satake H."/>
            <person name="Nakayama K."/>
        </authorList>
    </citation>
    <scope>NUCLEOTIDE SEQUENCE</scope>
</reference>
<dbReference type="Proteomes" id="UP001151760">
    <property type="component" value="Unassembled WGS sequence"/>
</dbReference>
<evidence type="ECO:0000256" key="1">
    <source>
        <dbReference type="SAM" id="MobiDB-lite"/>
    </source>
</evidence>
<evidence type="ECO:0000313" key="3">
    <source>
        <dbReference type="Proteomes" id="UP001151760"/>
    </source>
</evidence>